<organism evidence="3 4">
    <name type="scientific">Microbacterium aoyamense</name>
    <dbReference type="NCBI Taxonomy" id="344166"/>
    <lineage>
        <taxon>Bacteria</taxon>
        <taxon>Bacillati</taxon>
        <taxon>Actinomycetota</taxon>
        <taxon>Actinomycetes</taxon>
        <taxon>Micrococcales</taxon>
        <taxon>Microbacteriaceae</taxon>
        <taxon>Microbacterium</taxon>
    </lineage>
</organism>
<sequence length="314" mass="33483">MTPLGPPIAAELRPFLPEIAAERPFMDGPEGVGKLRAAMAEFEESVDAVAAETGAHIAELRVDGVPVIVITPADLEGRVGAVLNVHGGGLVAGSHRSVLGANARTAIELECVMVLPDYRLAPEHPYPAGLDDVETVWEWLRTGGAGRGVDVDRIVVMGGSAGGCLSAGLLVRLTGKGGQLPRALVLVQPQLDDRNVHPSTFELEHAYFWDRPSNLYSWSVYLAGTDIVPAEAAPARAHDLSGFPPTFIEIGQVDIFRDEGLEFAARLSHAGVPVEAHMWAGAFHGFDGLIEASVSRRAVAARREFLRDQLNARG</sequence>
<gene>
    <name evidence="3" type="ORF">GCM10009775_08590</name>
</gene>
<evidence type="ECO:0000259" key="2">
    <source>
        <dbReference type="Pfam" id="PF07859"/>
    </source>
</evidence>
<accession>A0ABN2PD16</accession>
<evidence type="ECO:0000313" key="3">
    <source>
        <dbReference type="EMBL" id="GAA1918294.1"/>
    </source>
</evidence>
<dbReference type="InterPro" id="IPR050300">
    <property type="entry name" value="GDXG_lipolytic_enzyme"/>
</dbReference>
<protein>
    <submittedName>
        <fullName evidence="3">Alpha/beta hydrolase</fullName>
    </submittedName>
</protein>
<dbReference type="RefSeq" id="WP_248145794.1">
    <property type="nucleotide sequence ID" value="NZ_BAAAOF010000002.1"/>
</dbReference>
<dbReference type="GO" id="GO:0016787">
    <property type="term" value="F:hydrolase activity"/>
    <property type="evidence" value="ECO:0007669"/>
    <property type="project" value="UniProtKB-KW"/>
</dbReference>
<dbReference type="SUPFAM" id="SSF53474">
    <property type="entry name" value="alpha/beta-Hydrolases"/>
    <property type="match status" value="1"/>
</dbReference>
<feature type="domain" description="Alpha/beta hydrolase fold-3" evidence="2">
    <location>
        <begin position="82"/>
        <end position="286"/>
    </location>
</feature>
<keyword evidence="1 3" id="KW-0378">Hydrolase</keyword>
<dbReference type="Gene3D" id="3.40.50.1820">
    <property type="entry name" value="alpha/beta hydrolase"/>
    <property type="match status" value="1"/>
</dbReference>
<keyword evidence="4" id="KW-1185">Reference proteome</keyword>
<dbReference type="InterPro" id="IPR013094">
    <property type="entry name" value="AB_hydrolase_3"/>
</dbReference>
<proteinExistence type="predicted"/>
<dbReference type="EMBL" id="BAAAOF010000002">
    <property type="protein sequence ID" value="GAA1918294.1"/>
    <property type="molecule type" value="Genomic_DNA"/>
</dbReference>
<evidence type="ECO:0000313" key="4">
    <source>
        <dbReference type="Proteomes" id="UP001501343"/>
    </source>
</evidence>
<dbReference type="PANTHER" id="PTHR48081">
    <property type="entry name" value="AB HYDROLASE SUPERFAMILY PROTEIN C4A8.06C"/>
    <property type="match status" value="1"/>
</dbReference>
<dbReference type="Pfam" id="PF07859">
    <property type="entry name" value="Abhydrolase_3"/>
    <property type="match status" value="1"/>
</dbReference>
<dbReference type="Proteomes" id="UP001501343">
    <property type="component" value="Unassembled WGS sequence"/>
</dbReference>
<reference evidence="3 4" key="1">
    <citation type="journal article" date="2019" name="Int. J. Syst. Evol. Microbiol.">
        <title>The Global Catalogue of Microorganisms (GCM) 10K type strain sequencing project: providing services to taxonomists for standard genome sequencing and annotation.</title>
        <authorList>
            <consortium name="The Broad Institute Genomics Platform"/>
            <consortium name="The Broad Institute Genome Sequencing Center for Infectious Disease"/>
            <person name="Wu L."/>
            <person name="Ma J."/>
        </authorList>
    </citation>
    <scope>NUCLEOTIDE SEQUENCE [LARGE SCALE GENOMIC DNA]</scope>
    <source>
        <strain evidence="3 4">JCM 14900</strain>
    </source>
</reference>
<evidence type="ECO:0000256" key="1">
    <source>
        <dbReference type="ARBA" id="ARBA00022801"/>
    </source>
</evidence>
<dbReference type="InterPro" id="IPR029058">
    <property type="entry name" value="AB_hydrolase_fold"/>
</dbReference>
<name>A0ABN2PD16_9MICO</name>
<dbReference type="PANTHER" id="PTHR48081:SF8">
    <property type="entry name" value="ALPHA_BETA HYDROLASE FOLD-3 DOMAIN-CONTAINING PROTEIN-RELATED"/>
    <property type="match status" value="1"/>
</dbReference>
<comment type="caution">
    <text evidence="3">The sequence shown here is derived from an EMBL/GenBank/DDBJ whole genome shotgun (WGS) entry which is preliminary data.</text>
</comment>